<keyword evidence="9" id="KW-1185">Reference proteome</keyword>
<dbReference type="NCBIfam" id="NF004889">
    <property type="entry name" value="PRK06252.1"/>
    <property type="match status" value="1"/>
</dbReference>
<evidence type="ECO:0000256" key="6">
    <source>
        <dbReference type="ARBA" id="ARBA00022994"/>
    </source>
</evidence>
<evidence type="ECO:0000256" key="1">
    <source>
        <dbReference type="ARBA" id="ARBA00001947"/>
    </source>
</evidence>
<dbReference type="InterPro" id="IPR006360">
    <property type="entry name" value="Mtase_MtaA_CmuA"/>
</dbReference>
<reference evidence="8 9" key="1">
    <citation type="submission" date="2016-11" db="EMBL/GenBank/DDBJ databases">
        <authorList>
            <person name="Jaros S."/>
            <person name="Januszkiewicz K."/>
            <person name="Wedrychowicz H."/>
        </authorList>
    </citation>
    <scope>NUCLEOTIDE SEQUENCE [LARGE SCALE GENOMIC DNA]</scope>
    <source>
        <strain evidence="8 9">DSM 3090</strain>
    </source>
</reference>
<proteinExistence type="predicted"/>
<dbReference type="NCBIfam" id="TIGR01463">
    <property type="entry name" value="mtaA_cmuA"/>
    <property type="match status" value="1"/>
</dbReference>
<keyword evidence="5" id="KW-0862">Zinc</keyword>
<evidence type="ECO:0000256" key="3">
    <source>
        <dbReference type="ARBA" id="ARBA00022679"/>
    </source>
</evidence>
<dbReference type="InterPro" id="IPR038071">
    <property type="entry name" value="UROD/MetE-like_sf"/>
</dbReference>
<organism evidence="8 9">
    <name type="scientific">Hathewaya proteolytica DSM 3090</name>
    <dbReference type="NCBI Taxonomy" id="1121331"/>
    <lineage>
        <taxon>Bacteria</taxon>
        <taxon>Bacillati</taxon>
        <taxon>Bacillota</taxon>
        <taxon>Clostridia</taxon>
        <taxon>Eubacteriales</taxon>
        <taxon>Clostridiaceae</taxon>
        <taxon>Hathewaya</taxon>
    </lineage>
</organism>
<evidence type="ECO:0000313" key="9">
    <source>
        <dbReference type="Proteomes" id="UP000183952"/>
    </source>
</evidence>
<name>A0A1M6MBW9_9CLOT</name>
<sequence length="343" mass="37344">MITPRERLLNVLRKTEVDRPPCICPGGMMNMIVRDVMMITGAKWPEAHVDAEKMADLTEGIYNNGGFENFGVPFCMTVEAESMGAQVFMGTDITEPRVTEYPIKSVSEWRQLTNMDVTKGRAKVVLDAISILKKRNPDVPVIGNLTGPVSLASSLVEPMDYYKEIRRKPKEAAEFMDFVADNLIVFGKAQIEAGADIIAISDPSGTGEILGPKMFSEFAATYINKVLSALKPLAKGGTIVHICGRLKSVYKELNELQSDAISFDSITSVKEVIENVKDKAIMGNLSTLAIEKNNSDSVKNLGRVCIRQGVDILSPACGIGARTPLDNIRAMVEAAKEGAQGDK</sequence>
<dbReference type="Pfam" id="PF01208">
    <property type="entry name" value="URO-D"/>
    <property type="match status" value="1"/>
</dbReference>
<feature type="domain" description="Uroporphyrinogen decarboxylase (URO-D)" evidence="7">
    <location>
        <begin position="3"/>
        <end position="337"/>
    </location>
</feature>
<evidence type="ECO:0000259" key="7">
    <source>
        <dbReference type="Pfam" id="PF01208"/>
    </source>
</evidence>
<dbReference type="SUPFAM" id="SSF51726">
    <property type="entry name" value="UROD/MetE-like"/>
    <property type="match status" value="1"/>
</dbReference>
<dbReference type="Proteomes" id="UP000183952">
    <property type="component" value="Unassembled WGS sequence"/>
</dbReference>
<dbReference type="PANTHER" id="PTHR47099:SF1">
    <property type="entry name" value="METHYLCOBAMIDE:COM METHYLTRANSFERASE MTBA"/>
    <property type="match status" value="1"/>
</dbReference>
<dbReference type="InterPro" id="IPR052024">
    <property type="entry name" value="Methanogen_methyltrans"/>
</dbReference>
<protein>
    <submittedName>
        <fullName evidence="8">[methyl-Co(III) methanol-specific corrinoid protein]:coenzyme M methyltransferase</fullName>
    </submittedName>
</protein>
<evidence type="ECO:0000256" key="4">
    <source>
        <dbReference type="ARBA" id="ARBA00022723"/>
    </source>
</evidence>
<dbReference type="InterPro" id="IPR000257">
    <property type="entry name" value="Uroporphyrinogen_deCOase"/>
</dbReference>
<dbReference type="GO" id="GO:0008168">
    <property type="term" value="F:methyltransferase activity"/>
    <property type="evidence" value="ECO:0007669"/>
    <property type="project" value="UniProtKB-KW"/>
</dbReference>
<keyword evidence="3 8" id="KW-0808">Transferase</keyword>
<dbReference type="Gene3D" id="3.20.20.210">
    <property type="match status" value="1"/>
</dbReference>
<dbReference type="GO" id="GO:0046872">
    <property type="term" value="F:metal ion binding"/>
    <property type="evidence" value="ECO:0007669"/>
    <property type="project" value="UniProtKB-KW"/>
</dbReference>
<dbReference type="AlphaFoldDB" id="A0A1M6MBW9"/>
<dbReference type="EMBL" id="FRAD01000007">
    <property type="protein sequence ID" value="SHJ80956.1"/>
    <property type="molecule type" value="Genomic_DNA"/>
</dbReference>
<evidence type="ECO:0000313" key="8">
    <source>
        <dbReference type="EMBL" id="SHJ80956.1"/>
    </source>
</evidence>
<dbReference type="OrthoDB" id="8452307at2"/>
<gene>
    <name evidence="8" type="ORF">SAMN02745248_00992</name>
</gene>
<keyword evidence="4" id="KW-0479">Metal-binding</keyword>
<dbReference type="GO" id="GO:0032259">
    <property type="term" value="P:methylation"/>
    <property type="evidence" value="ECO:0007669"/>
    <property type="project" value="UniProtKB-KW"/>
</dbReference>
<evidence type="ECO:0000256" key="5">
    <source>
        <dbReference type="ARBA" id="ARBA00022833"/>
    </source>
</evidence>
<dbReference type="STRING" id="1121331.SAMN02745248_00992"/>
<keyword evidence="2 8" id="KW-0489">Methyltransferase</keyword>
<accession>A0A1M6MBW9</accession>
<dbReference type="GO" id="GO:0006730">
    <property type="term" value="P:one-carbon metabolic process"/>
    <property type="evidence" value="ECO:0007669"/>
    <property type="project" value="InterPro"/>
</dbReference>
<dbReference type="GO" id="GO:0004853">
    <property type="term" value="F:uroporphyrinogen decarboxylase activity"/>
    <property type="evidence" value="ECO:0007669"/>
    <property type="project" value="InterPro"/>
</dbReference>
<keyword evidence="6" id="KW-0484">Methanogenesis</keyword>
<dbReference type="GO" id="GO:0015948">
    <property type="term" value="P:methanogenesis"/>
    <property type="evidence" value="ECO:0007669"/>
    <property type="project" value="UniProtKB-KW"/>
</dbReference>
<dbReference type="RefSeq" id="WP_072902987.1">
    <property type="nucleotide sequence ID" value="NZ_FRAD01000007.1"/>
</dbReference>
<dbReference type="PANTHER" id="PTHR47099">
    <property type="entry name" value="METHYLCOBAMIDE:COM METHYLTRANSFERASE MTBA"/>
    <property type="match status" value="1"/>
</dbReference>
<evidence type="ECO:0000256" key="2">
    <source>
        <dbReference type="ARBA" id="ARBA00022603"/>
    </source>
</evidence>
<comment type="cofactor">
    <cofactor evidence="1">
        <name>Zn(2+)</name>
        <dbReference type="ChEBI" id="CHEBI:29105"/>
    </cofactor>
</comment>
<dbReference type="GO" id="GO:0006779">
    <property type="term" value="P:porphyrin-containing compound biosynthetic process"/>
    <property type="evidence" value="ECO:0007669"/>
    <property type="project" value="InterPro"/>
</dbReference>